<dbReference type="EMBL" id="RHFK02000008">
    <property type="protein sequence ID" value="TWW71554.1"/>
    <property type="molecule type" value="Genomic_DNA"/>
</dbReference>
<evidence type="ECO:0000256" key="1">
    <source>
        <dbReference type="SAM" id="MobiDB-lite"/>
    </source>
</evidence>
<gene>
    <name evidence="2" type="ORF">D4764_16G0000510</name>
</gene>
<dbReference type="AlphaFoldDB" id="A0A5C6NVL3"/>
<evidence type="ECO:0000313" key="2">
    <source>
        <dbReference type="EMBL" id="TWW71554.1"/>
    </source>
</evidence>
<organism evidence="2 3">
    <name type="scientific">Takifugu flavidus</name>
    <name type="common">sansaifugu</name>
    <dbReference type="NCBI Taxonomy" id="433684"/>
    <lineage>
        <taxon>Eukaryota</taxon>
        <taxon>Metazoa</taxon>
        <taxon>Chordata</taxon>
        <taxon>Craniata</taxon>
        <taxon>Vertebrata</taxon>
        <taxon>Euteleostomi</taxon>
        <taxon>Actinopterygii</taxon>
        <taxon>Neopterygii</taxon>
        <taxon>Teleostei</taxon>
        <taxon>Neoteleostei</taxon>
        <taxon>Acanthomorphata</taxon>
        <taxon>Eupercaria</taxon>
        <taxon>Tetraodontiformes</taxon>
        <taxon>Tetradontoidea</taxon>
        <taxon>Tetraodontidae</taxon>
        <taxon>Takifugu</taxon>
    </lineage>
</organism>
<evidence type="ECO:0000313" key="3">
    <source>
        <dbReference type="Proteomes" id="UP000324091"/>
    </source>
</evidence>
<proteinExistence type="predicted"/>
<name>A0A5C6NVL3_9TELE</name>
<accession>A0A5C6NVL3</accession>
<protein>
    <recommendedName>
        <fullName evidence="4">Reverse transcriptase domain-containing protein</fullName>
    </recommendedName>
</protein>
<reference evidence="2 3" key="1">
    <citation type="submission" date="2019-04" db="EMBL/GenBank/DDBJ databases">
        <title>Chromosome genome assembly for Takifugu flavidus.</title>
        <authorList>
            <person name="Xiao S."/>
        </authorList>
    </citation>
    <scope>NUCLEOTIDE SEQUENCE [LARGE SCALE GENOMIC DNA]</scope>
    <source>
        <strain evidence="2">HTHZ2018</strain>
        <tissue evidence="2">Muscle</tissue>
    </source>
</reference>
<dbReference type="Proteomes" id="UP000324091">
    <property type="component" value="Chromosome 16"/>
</dbReference>
<comment type="caution">
    <text evidence="2">The sequence shown here is derived from an EMBL/GenBank/DDBJ whole genome shotgun (WGS) entry which is preliminary data.</text>
</comment>
<evidence type="ECO:0008006" key="4">
    <source>
        <dbReference type="Google" id="ProtNLM"/>
    </source>
</evidence>
<sequence>MAMEIIIRASRWVAGGERTIDGICLPPIRAYMDDMTTLTTTAACTRRLLGKLQENIKWARMKIKPSKSRSISIVKGELKNVKFLIGDDPIPMVSEQPFKSLGRWYNASLKDKDQVQQLKQDITNSLEIINKTPLPGKLKLWCLQFGLLPRVMWPLIMYEVPMTTVMERTVTSYVKKWLGVPRCLTNISLYGKGVLELPITSLTEEYKCSKVRLQVTLKDSRDQITSNAVPPLVTGRKWAPAEAVQHAVSALEHNDIVGHVQRGRGGFGLAPSKLTTSERRRMVVMEVRRQEEAERSAKAVPLAKQGQWMNWNGLERRKIGWRDLWEMEANNISFIIKATYNVLPSPKNLHQWYGEDPTCVLCPTPATLKHILTGFKTSLTQGRYTWRHNQVLKSLAAALERKRTFINSLPSSASRSSKAPTFVQEGQKKPSSPPVRSEEGQLAMAQDWKILVDIGQQLTFPLEIAATTLRPDLVLWSSSLKSVYIIEHTVPWESSAEEAYERKKLRYTELAAELLKDLGVCGQALQQTVCGQRRCWPLEECGQRRCWFRKLDASALQSPMGYPMPIIGKRLKLVSLSFAPGYCVTRGDMITTPKLSTITTHHPPKMSAAFL</sequence>
<feature type="region of interest" description="Disordered" evidence="1">
    <location>
        <begin position="410"/>
        <end position="439"/>
    </location>
</feature>
<keyword evidence="3" id="KW-1185">Reference proteome</keyword>